<dbReference type="Proteomes" id="UP000789901">
    <property type="component" value="Unassembled WGS sequence"/>
</dbReference>
<dbReference type="EMBL" id="CAJVQB010007155">
    <property type="protein sequence ID" value="CAG8698092.1"/>
    <property type="molecule type" value="Genomic_DNA"/>
</dbReference>
<evidence type="ECO:0000313" key="3">
    <source>
        <dbReference type="Proteomes" id="UP000789901"/>
    </source>
</evidence>
<organism evidence="2 3">
    <name type="scientific">Gigaspora margarita</name>
    <dbReference type="NCBI Taxonomy" id="4874"/>
    <lineage>
        <taxon>Eukaryota</taxon>
        <taxon>Fungi</taxon>
        <taxon>Fungi incertae sedis</taxon>
        <taxon>Mucoromycota</taxon>
        <taxon>Glomeromycotina</taxon>
        <taxon>Glomeromycetes</taxon>
        <taxon>Diversisporales</taxon>
        <taxon>Gigasporaceae</taxon>
        <taxon>Gigaspora</taxon>
    </lineage>
</organism>
<reference evidence="2 3" key="1">
    <citation type="submission" date="2021-06" db="EMBL/GenBank/DDBJ databases">
        <authorList>
            <person name="Kallberg Y."/>
            <person name="Tangrot J."/>
            <person name="Rosling A."/>
        </authorList>
    </citation>
    <scope>NUCLEOTIDE SEQUENCE [LARGE SCALE GENOMIC DNA]</scope>
    <source>
        <strain evidence="2 3">120-4 pot B 10/14</strain>
    </source>
</reference>
<feature type="region of interest" description="Disordered" evidence="1">
    <location>
        <begin position="48"/>
        <end position="67"/>
    </location>
</feature>
<accession>A0ABN7V048</accession>
<gene>
    <name evidence="2" type="ORF">GMARGA_LOCUS11945</name>
</gene>
<evidence type="ECO:0000256" key="1">
    <source>
        <dbReference type="SAM" id="MobiDB-lite"/>
    </source>
</evidence>
<keyword evidence="3" id="KW-1185">Reference proteome</keyword>
<name>A0ABN7V048_GIGMA</name>
<protein>
    <submittedName>
        <fullName evidence="2">12125_t:CDS:1</fullName>
    </submittedName>
</protein>
<evidence type="ECO:0000313" key="2">
    <source>
        <dbReference type="EMBL" id="CAG8698092.1"/>
    </source>
</evidence>
<comment type="caution">
    <text evidence="2">The sequence shown here is derived from an EMBL/GenBank/DDBJ whole genome shotgun (WGS) entry which is preliminary data.</text>
</comment>
<sequence length="223" mass="25582">MGHTKKSTFIPTHRGTKHTLPSIDLLEEQTNFPSTSIMESNLDMLDDNGILPDPESSDNENSYSSTIKSMQEDTISQVIYGIIKKTKYPNDELLMKVCYEALVAMKGDEFKNKIKYISLLNMFIKQLRDFADKQEVILFKKSKIQFIPKYYLKLNKQFDDSDLNYTYLDLIIDCIFPDLKTEKNSIVFGIAVALNYLDLSKEVNIVPSKVAKYKLFSQENAGS</sequence>
<proteinExistence type="predicted"/>